<dbReference type="OrthoDB" id="5842058at2759"/>
<evidence type="ECO:0000256" key="2">
    <source>
        <dbReference type="SAM" id="Phobius"/>
    </source>
</evidence>
<dbReference type="InterPro" id="IPR004151">
    <property type="entry name" value="7TM_GPCR_serpentine_rcpt_Sre"/>
</dbReference>
<comment type="similarity">
    <text evidence="1">Belongs to the nematode receptor-like protein sre family.</text>
</comment>
<evidence type="ECO:0000313" key="3">
    <source>
        <dbReference type="EMBL" id="KHJ94008.1"/>
    </source>
</evidence>
<dbReference type="GO" id="GO:0016020">
    <property type="term" value="C:membrane"/>
    <property type="evidence" value="ECO:0007669"/>
    <property type="project" value="InterPro"/>
</dbReference>
<feature type="transmembrane region" description="Helical" evidence="2">
    <location>
        <begin position="28"/>
        <end position="53"/>
    </location>
</feature>
<dbReference type="EMBL" id="KN550508">
    <property type="protein sequence ID" value="KHJ94008.1"/>
    <property type="molecule type" value="Genomic_DNA"/>
</dbReference>
<feature type="non-terminal residue" evidence="3">
    <location>
        <position position="1"/>
    </location>
</feature>
<dbReference type="Pfam" id="PF03125">
    <property type="entry name" value="Sre"/>
    <property type="match status" value="1"/>
</dbReference>
<keyword evidence="2" id="KW-0472">Membrane</keyword>
<gene>
    <name evidence="3" type="ORF">OESDEN_06072</name>
</gene>
<name>A0A0B1T8V6_OESDE</name>
<keyword evidence="2" id="KW-1133">Transmembrane helix</keyword>
<dbReference type="PANTHER" id="PTHR47518">
    <property type="entry name" value="SERPENTINE RECEPTOR CLASS EPSILON-13-RELATED"/>
    <property type="match status" value="1"/>
</dbReference>
<protein>
    <recommendedName>
        <fullName evidence="5">7TM GPCR serpentine receptor class x (Srx) domain-containing protein</fullName>
    </recommendedName>
</protein>
<organism evidence="3 4">
    <name type="scientific">Oesophagostomum dentatum</name>
    <name type="common">Nodular worm</name>
    <dbReference type="NCBI Taxonomy" id="61180"/>
    <lineage>
        <taxon>Eukaryota</taxon>
        <taxon>Metazoa</taxon>
        <taxon>Ecdysozoa</taxon>
        <taxon>Nematoda</taxon>
        <taxon>Chromadorea</taxon>
        <taxon>Rhabditida</taxon>
        <taxon>Rhabditina</taxon>
        <taxon>Rhabditomorpha</taxon>
        <taxon>Strongyloidea</taxon>
        <taxon>Strongylidae</taxon>
        <taxon>Oesophagostomum</taxon>
    </lineage>
</organism>
<evidence type="ECO:0000256" key="1">
    <source>
        <dbReference type="ARBA" id="ARBA00006803"/>
    </source>
</evidence>
<evidence type="ECO:0000313" key="4">
    <source>
        <dbReference type="Proteomes" id="UP000053660"/>
    </source>
</evidence>
<reference evidence="3 4" key="1">
    <citation type="submission" date="2014-03" db="EMBL/GenBank/DDBJ databases">
        <title>Draft genome of the hookworm Oesophagostomum dentatum.</title>
        <authorList>
            <person name="Mitreva M."/>
        </authorList>
    </citation>
    <scope>NUCLEOTIDE SEQUENCE [LARGE SCALE GENOMIC DNA]</scope>
    <source>
        <strain evidence="3 4">OD-Hann</strain>
    </source>
</reference>
<feature type="transmembrane region" description="Helical" evidence="2">
    <location>
        <begin position="65"/>
        <end position="86"/>
    </location>
</feature>
<evidence type="ECO:0008006" key="5">
    <source>
        <dbReference type="Google" id="ProtNLM"/>
    </source>
</evidence>
<keyword evidence="2" id="KW-0812">Transmembrane</keyword>
<sequence length="146" mass="17216">LAHWKEHRGTLQFSQSYQIRENVKSATYLYKCFIVFSIQAVIGWFFVMLYLVFRKLYKVLILEKLCGFVFDASVALFTTTIPLAIIKHNEKLRQQFRMLQNRMCPSNKSAETVTVRTLVDLEGRRINLETREETAAYFNQFSDAWS</sequence>
<accession>A0A0B1T8V6</accession>
<proteinExistence type="inferred from homology"/>
<dbReference type="AlphaFoldDB" id="A0A0B1T8V6"/>
<dbReference type="Proteomes" id="UP000053660">
    <property type="component" value="Unassembled WGS sequence"/>
</dbReference>
<dbReference type="PANTHER" id="PTHR47518:SF9">
    <property type="entry name" value="SERPENTINE RECEPTOR, CLASS T"/>
    <property type="match status" value="1"/>
</dbReference>
<dbReference type="GO" id="GO:0007606">
    <property type="term" value="P:sensory perception of chemical stimulus"/>
    <property type="evidence" value="ECO:0007669"/>
    <property type="project" value="InterPro"/>
</dbReference>
<keyword evidence="4" id="KW-1185">Reference proteome</keyword>
<dbReference type="InterPro" id="IPR052854">
    <property type="entry name" value="Serpentine_rcpt_epsilon"/>
</dbReference>